<evidence type="ECO:0000256" key="1">
    <source>
        <dbReference type="ARBA" id="ARBA00022603"/>
    </source>
</evidence>
<dbReference type="OrthoDB" id="9795634at2"/>
<sequence>MVSQYSRDFELREAERDLFGRHLIPGMSILDLGVGGGRTTAYLAESAARYVGVDISEAMVRACMARYPNERFELCDASDLSRFPDEDFDAVVFSFNGIDYLTAEGRSRCLSEVARVLVAGGKFIFSSHNARHLAFAPRLRDASVFRGVLRIGRAGVRSVPLAARTMRAGCFRTGEGYTWDPEYGGIWTYVSTPATLKPQLSAAGFEVADIISGARPDPKPMWFTPYYHYACTRAARS</sequence>
<dbReference type="GO" id="GO:0032259">
    <property type="term" value="P:methylation"/>
    <property type="evidence" value="ECO:0007669"/>
    <property type="project" value="UniProtKB-KW"/>
</dbReference>
<keyword evidence="1" id="KW-0808">Transferase</keyword>
<keyword evidence="1" id="KW-0489">Methyltransferase</keyword>
<dbReference type="Gene3D" id="3.40.50.150">
    <property type="entry name" value="Vaccinia Virus protein VP39"/>
    <property type="match status" value="1"/>
</dbReference>
<dbReference type="RefSeq" id="WP_083169010.1">
    <property type="nucleotide sequence ID" value="NZ_MVHF01000047.1"/>
</dbReference>
<dbReference type="InterPro" id="IPR041698">
    <property type="entry name" value="Methyltransf_25"/>
</dbReference>
<dbReference type="EMBL" id="MVHF01000047">
    <property type="protein sequence ID" value="ORA26987.1"/>
    <property type="molecule type" value="Genomic_DNA"/>
</dbReference>
<dbReference type="AlphaFoldDB" id="A0A1X0AA93"/>
<protein>
    <recommendedName>
        <fullName evidence="2">Methyltransferase domain-containing protein</fullName>
    </recommendedName>
</protein>
<keyword evidence="4" id="KW-1185">Reference proteome</keyword>
<dbReference type="InterPro" id="IPR050508">
    <property type="entry name" value="Methyltransf_Superfamily"/>
</dbReference>
<name>A0A1X0AA93_9MYCO</name>
<dbReference type="GO" id="GO:0008168">
    <property type="term" value="F:methyltransferase activity"/>
    <property type="evidence" value="ECO:0007669"/>
    <property type="project" value="UniProtKB-KW"/>
</dbReference>
<dbReference type="CDD" id="cd02440">
    <property type="entry name" value="AdoMet_MTases"/>
    <property type="match status" value="1"/>
</dbReference>
<reference evidence="3 4" key="1">
    <citation type="submission" date="2017-02" db="EMBL/GenBank/DDBJ databases">
        <title>The new phylogeny of genus Mycobacterium.</title>
        <authorList>
            <person name="Tortoli E."/>
            <person name="Trovato A."/>
            <person name="Cirillo D.M."/>
        </authorList>
    </citation>
    <scope>NUCLEOTIDE SEQUENCE [LARGE SCALE GENOMIC DNA]</scope>
    <source>
        <strain evidence="3 4">RW6</strain>
    </source>
</reference>
<evidence type="ECO:0000313" key="4">
    <source>
        <dbReference type="Proteomes" id="UP000192448"/>
    </source>
</evidence>
<gene>
    <name evidence="3" type="ORF">BST13_31075</name>
</gene>
<feature type="domain" description="Methyltransferase" evidence="2">
    <location>
        <begin position="29"/>
        <end position="121"/>
    </location>
</feature>
<dbReference type="InterPro" id="IPR029063">
    <property type="entry name" value="SAM-dependent_MTases_sf"/>
</dbReference>
<dbReference type="STRING" id="1927124.BST13_31075"/>
<evidence type="ECO:0000259" key="2">
    <source>
        <dbReference type="Pfam" id="PF13649"/>
    </source>
</evidence>
<dbReference type="Proteomes" id="UP000192448">
    <property type="component" value="Unassembled WGS sequence"/>
</dbReference>
<dbReference type="PANTHER" id="PTHR42912:SF80">
    <property type="entry name" value="METHYLTRANSFERASE DOMAIN-CONTAINING PROTEIN"/>
    <property type="match status" value="1"/>
</dbReference>
<comment type="caution">
    <text evidence="3">The sequence shown here is derived from an EMBL/GenBank/DDBJ whole genome shotgun (WGS) entry which is preliminary data.</text>
</comment>
<dbReference type="PANTHER" id="PTHR42912">
    <property type="entry name" value="METHYLTRANSFERASE"/>
    <property type="match status" value="1"/>
</dbReference>
<dbReference type="Pfam" id="PF13649">
    <property type="entry name" value="Methyltransf_25"/>
    <property type="match status" value="1"/>
</dbReference>
<accession>A0A1X0AA93</accession>
<evidence type="ECO:0000313" key="3">
    <source>
        <dbReference type="EMBL" id="ORA26987.1"/>
    </source>
</evidence>
<organism evidence="3 4">
    <name type="scientific">Mycobacterium aquaticum</name>
    <dbReference type="NCBI Taxonomy" id="1927124"/>
    <lineage>
        <taxon>Bacteria</taxon>
        <taxon>Bacillati</taxon>
        <taxon>Actinomycetota</taxon>
        <taxon>Actinomycetes</taxon>
        <taxon>Mycobacteriales</taxon>
        <taxon>Mycobacteriaceae</taxon>
        <taxon>Mycobacterium</taxon>
    </lineage>
</organism>
<proteinExistence type="predicted"/>
<dbReference type="SUPFAM" id="SSF53335">
    <property type="entry name" value="S-adenosyl-L-methionine-dependent methyltransferases"/>
    <property type="match status" value="1"/>
</dbReference>